<feature type="coiled-coil region" evidence="3">
    <location>
        <begin position="1023"/>
        <end position="1113"/>
    </location>
</feature>
<keyword evidence="1 3" id="KW-0175">Coiled coil</keyword>
<evidence type="ECO:0000256" key="1">
    <source>
        <dbReference type="ARBA" id="ARBA00023054"/>
    </source>
</evidence>
<feature type="coiled-coil region" evidence="3">
    <location>
        <begin position="234"/>
        <end position="485"/>
    </location>
</feature>
<dbReference type="GO" id="GO:0051015">
    <property type="term" value="F:actin filament binding"/>
    <property type="evidence" value="ECO:0007669"/>
    <property type="project" value="TreeGrafter"/>
</dbReference>
<dbReference type="PROSITE" id="PS51774">
    <property type="entry name" value="NAB"/>
    <property type="match status" value="1"/>
</dbReference>
<dbReference type="InterPro" id="IPR051861">
    <property type="entry name" value="NET_actin-binding_domain"/>
</dbReference>
<dbReference type="GO" id="GO:0005886">
    <property type="term" value="C:plasma membrane"/>
    <property type="evidence" value="ECO:0007669"/>
    <property type="project" value="TreeGrafter"/>
</dbReference>
<proteinExistence type="inferred from homology"/>
<feature type="coiled-coil region" evidence="3">
    <location>
        <begin position="556"/>
        <end position="768"/>
    </location>
</feature>
<feature type="coiled-coil region" evidence="3">
    <location>
        <begin position="811"/>
        <end position="845"/>
    </location>
</feature>
<feature type="domain" description="NAB" evidence="4">
    <location>
        <begin position="13"/>
        <end position="93"/>
    </location>
</feature>
<reference evidence="5" key="1">
    <citation type="journal article" date="2023" name="Science">
        <title>Elucidation of the pathway for biosynthesis of saponin adjuvants from the soapbark tree.</title>
        <authorList>
            <person name="Reed J."/>
            <person name="Orme A."/>
            <person name="El-Demerdash A."/>
            <person name="Owen C."/>
            <person name="Martin L.B.B."/>
            <person name="Misra R.C."/>
            <person name="Kikuchi S."/>
            <person name="Rejzek M."/>
            <person name="Martin A.C."/>
            <person name="Harkess A."/>
            <person name="Leebens-Mack J."/>
            <person name="Louveau T."/>
            <person name="Stephenson M.J."/>
            <person name="Osbourn A."/>
        </authorList>
    </citation>
    <scope>NUCLEOTIDE SEQUENCE</scope>
    <source>
        <strain evidence="5">S10</strain>
    </source>
</reference>
<evidence type="ECO:0000313" key="5">
    <source>
        <dbReference type="EMBL" id="KAJ7972756.1"/>
    </source>
</evidence>
<gene>
    <name evidence="5" type="ORF">O6P43_010598</name>
</gene>
<accession>A0AAD7VEC5</accession>
<organism evidence="5 6">
    <name type="scientific">Quillaja saponaria</name>
    <name type="common">Soap bark tree</name>
    <dbReference type="NCBI Taxonomy" id="32244"/>
    <lineage>
        <taxon>Eukaryota</taxon>
        <taxon>Viridiplantae</taxon>
        <taxon>Streptophyta</taxon>
        <taxon>Embryophyta</taxon>
        <taxon>Tracheophyta</taxon>
        <taxon>Spermatophyta</taxon>
        <taxon>Magnoliopsida</taxon>
        <taxon>eudicotyledons</taxon>
        <taxon>Gunneridae</taxon>
        <taxon>Pentapetalae</taxon>
        <taxon>rosids</taxon>
        <taxon>fabids</taxon>
        <taxon>Fabales</taxon>
        <taxon>Quillajaceae</taxon>
        <taxon>Quillaja</taxon>
    </lineage>
</organism>
<dbReference type="Pfam" id="PF07765">
    <property type="entry name" value="KIP1"/>
    <property type="match status" value="1"/>
</dbReference>
<evidence type="ECO:0000256" key="3">
    <source>
        <dbReference type="SAM" id="Coils"/>
    </source>
</evidence>
<evidence type="ECO:0000313" key="6">
    <source>
        <dbReference type="Proteomes" id="UP001163823"/>
    </source>
</evidence>
<keyword evidence="6" id="KW-1185">Reference proteome</keyword>
<evidence type="ECO:0000259" key="4">
    <source>
        <dbReference type="PROSITE" id="PS51774"/>
    </source>
</evidence>
<comment type="caution">
    <text evidence="5">The sequence shown here is derived from an EMBL/GenBank/DDBJ whole genome shotgun (WGS) entry which is preliminary data.</text>
</comment>
<dbReference type="KEGG" id="qsa:O6P43_010598"/>
<dbReference type="AlphaFoldDB" id="A0AAD7VEC5"/>
<comment type="similarity">
    <text evidence="2">Belongs to the NET family.</text>
</comment>
<protein>
    <submittedName>
        <fullName evidence="5">Protein NETWORKED 1A-like</fullName>
    </submittedName>
</protein>
<dbReference type="InterPro" id="IPR011684">
    <property type="entry name" value="NAB"/>
</dbReference>
<sequence length="1222" mass="140846">MAALSQADSKLKYSWWWDSHISPKNSKWLQENLTDMDTKVKQMIKLIELDADSFARRAEMYYKQRPELMKLVEEFYRAYRALAERYDHATGALRQAHRTMAEAFPNQVPLVLGDDVPAGFSSIDTDDPHTPEMTSFAHSNFDPDELRKDAFRVFSSPIKRNGAFTVESDSLTSRKGLKQLNDVFGSGESANYANFSESRARKGLNFHDADEKESMQNNGRHNTEAHFLYDSQRMDKAETGILILKKALVKLEAEKEVSLLQYQKSLERLSNLESEVSRAHENSRGLNERASNAEAEVQTLKEALNKLEAEREASFLQYEKCLEKISNLENTISSSQKDAGELNERASKAETEAESLKQDLARVEAEKEAALVQYKQCLEMLSNVELKLEQAQENARRITEWANKAESEIETLKQAIVKLTQDKEAAVLQYQQSLEKISNLEHKISSAKEEAKRLHCLIDDGVEKLNNSEERCLLLQNTNQSLQSELESLVLKMGSQSEEVIEKQKELGRLWACIQEERLRFIEAETAFQTLQHLHSQSQEELRSLSSKLHNKAQLLEDVETRNQGLGHEFQQVKDENKILNELKFSSALSMKNLQEEILNLRETIRKLEDEVELRVDQRNALQQEIYCLKEELNSLNKKHCAMLEQVESVGCDPDCFGSFLKTLQEENSQLKDTCEAERSEKITLLEKLETMEKLMEKNSVLESSLSDLNFELEGIREKVKVFEESCQSLLAEKSTLVAEKDTLISQLQITTENLKKLSENNNLLEISLFDVNAELEVLRDKSKSLEASCMLLDNDKSSLISDKETLVSQLNITRQTLRILEQKCSELEQKHLVLETERESALQKVEELLVSLYAEKEEHSKFVLLNESQLADRELQIHLLSEDRQCRKKEYEKELDESVNAQVEIFILQRCAQDLEQKNFALVIECQKLLEASKMSEKVISKLEHENIQKQNNMNSLSENIRLLKIGLLQMLKTLNIDAEHPCESLIEQDQMLLNHIYHKLQESQTSFIAVCNENQQLVIEKSVLVTIIEQLKQKVENLVKERHTVDEQFRNQSEQFLELKEEAQEIMDNNGVLRLRLMEGDRRMEELATETEILHRQLSDLQVAYKSLQEESCKVFEERRSLIKTVLDMGEDKSNLEEEICVMLGEKISQTNISLIYRNIVFEKLVALKELSEDVDKLCFINNDLDEKLRITVGTLQDVQMENSHLKESLKKSDIELKSA</sequence>
<dbReference type="PANTHER" id="PTHR32258:SF32">
    <property type="entry name" value="PROTEIN NETWORKED 1D"/>
    <property type="match status" value="1"/>
</dbReference>
<dbReference type="Proteomes" id="UP001163823">
    <property type="component" value="Chromosome 4"/>
</dbReference>
<name>A0AAD7VEC5_QUISA</name>
<dbReference type="EMBL" id="JARAOO010000004">
    <property type="protein sequence ID" value="KAJ7972756.1"/>
    <property type="molecule type" value="Genomic_DNA"/>
</dbReference>
<dbReference type="PANTHER" id="PTHR32258">
    <property type="entry name" value="PROTEIN NETWORKED 4A"/>
    <property type="match status" value="1"/>
</dbReference>
<evidence type="ECO:0000256" key="2">
    <source>
        <dbReference type="ARBA" id="ARBA00038006"/>
    </source>
</evidence>